<gene>
    <name evidence="4" type="ORF">RB2654_13074</name>
</gene>
<comment type="caution">
    <text evidence="4">The sequence shown here is derived from an EMBL/GenBank/DDBJ whole genome shotgun (WGS) entry which is preliminary data.</text>
</comment>
<reference evidence="4 5" key="1">
    <citation type="journal article" date="2010" name="J. Bacteriol.">
        <title>Genome sequences of Pelagibaca bermudensis HTCC2601T and Maritimibacter alkaliphilus HTCC2654T, the type strains of two marine Roseobacter genera.</title>
        <authorList>
            <person name="Thrash J.C."/>
            <person name="Cho J.C."/>
            <person name="Ferriera S."/>
            <person name="Johnson J."/>
            <person name="Vergin K.L."/>
            <person name="Giovannoni S.J."/>
        </authorList>
    </citation>
    <scope>NUCLEOTIDE SEQUENCE [LARGE SCALE GENOMIC DNA]</scope>
    <source>
        <strain evidence="4 5">HTCC2654</strain>
    </source>
</reference>
<feature type="region of interest" description="Disordered" evidence="2">
    <location>
        <begin position="1"/>
        <end position="80"/>
    </location>
</feature>
<dbReference type="RefSeq" id="WP_008332348.1">
    <property type="nucleotide sequence ID" value="NZ_CH902578.1"/>
</dbReference>
<feature type="transmembrane region" description="Helical" evidence="3">
    <location>
        <begin position="90"/>
        <end position="114"/>
    </location>
</feature>
<dbReference type="AlphaFoldDB" id="A3VCY2"/>
<keyword evidence="3" id="KW-0812">Transmembrane</keyword>
<sequence>MANTPKSDDTTETGEPDSPKVAQDAVEDAVVIEEIAPEDEPEVTILTDQDGTRDDSGADTDEEAPAQDADPTPSIAPVVREEPRRGGAALPFGGMIVGGLFAGAIGFAAAQAFVPGSWPFGSDPDPDPVQEALNAQSEQIATLQSTIDEQSATISALQVDTSVEDLGGTLRADIVATQNRIEDLAATVSGYDERITALEKMPQGDSAEAAETAAAAYERELASIRSMLETELEKLRAEQADAEELQASAAQAAQAATGRAALSRIMAALDSGQPFEDALFDLTTATGAEAPDALAAVAGDGVPTLGSLQESFPDVAREALDLSLRAMVEAGEIGRGEAFLRTQLGTRSLEPQEGDDPDAILSRAEFALNNGRIAEALDELSAMPDAAQPAMTDWIDRAQTRLAALEAGSALAQDLNQ</sequence>
<keyword evidence="1" id="KW-0175">Coiled coil</keyword>
<feature type="compositionally biased region" description="Acidic residues" evidence="2">
    <location>
        <begin position="25"/>
        <end position="42"/>
    </location>
</feature>
<dbReference type="STRING" id="314271.RB2654_13074"/>
<dbReference type="EMBL" id="AAMT01000003">
    <property type="protein sequence ID" value="EAQ14006.1"/>
    <property type="molecule type" value="Genomic_DNA"/>
</dbReference>
<dbReference type="Proteomes" id="UP000002931">
    <property type="component" value="Unassembled WGS sequence"/>
</dbReference>
<organism evidence="4 5">
    <name type="scientific">Maritimibacter alkaliphilus HTCC2654</name>
    <dbReference type="NCBI Taxonomy" id="314271"/>
    <lineage>
        <taxon>Bacteria</taxon>
        <taxon>Pseudomonadati</taxon>
        <taxon>Pseudomonadota</taxon>
        <taxon>Alphaproteobacteria</taxon>
        <taxon>Rhodobacterales</taxon>
        <taxon>Roseobacteraceae</taxon>
        <taxon>Maritimibacter</taxon>
    </lineage>
</organism>
<evidence type="ECO:0000313" key="4">
    <source>
        <dbReference type="EMBL" id="EAQ14006.1"/>
    </source>
</evidence>
<evidence type="ECO:0008006" key="6">
    <source>
        <dbReference type="Google" id="ProtNLM"/>
    </source>
</evidence>
<keyword evidence="3" id="KW-0472">Membrane</keyword>
<protein>
    <recommendedName>
        <fullName evidence="6">Mitochondrial inner membrane protein</fullName>
    </recommendedName>
</protein>
<evidence type="ECO:0000313" key="5">
    <source>
        <dbReference type="Proteomes" id="UP000002931"/>
    </source>
</evidence>
<evidence type="ECO:0000256" key="2">
    <source>
        <dbReference type="SAM" id="MobiDB-lite"/>
    </source>
</evidence>
<keyword evidence="3" id="KW-1133">Transmembrane helix</keyword>
<dbReference type="eggNOG" id="COG4223">
    <property type="taxonomic scope" value="Bacteria"/>
</dbReference>
<accession>A3VCY2</accession>
<name>A3VCY2_9RHOB</name>
<dbReference type="OrthoDB" id="7659420at2"/>
<dbReference type="HOGENOM" id="CLU_040166_1_0_5"/>
<evidence type="ECO:0000256" key="3">
    <source>
        <dbReference type="SAM" id="Phobius"/>
    </source>
</evidence>
<feature type="coiled-coil region" evidence="1">
    <location>
        <begin position="207"/>
        <end position="255"/>
    </location>
</feature>
<keyword evidence="5" id="KW-1185">Reference proteome</keyword>
<proteinExistence type="predicted"/>
<evidence type="ECO:0000256" key="1">
    <source>
        <dbReference type="SAM" id="Coils"/>
    </source>
</evidence>